<sequence length="75" mass="7354">MEILLESTSNSSTVGADTSGGVFGNQGQASGSQAVGSQANIVENQVVGSQLGNRISEANGIGTQASVAGSGNWVN</sequence>
<keyword evidence="3" id="KW-1185">Reference proteome</keyword>
<reference evidence="2" key="2">
    <citation type="submission" date="2022-01" db="EMBL/GenBank/DDBJ databases">
        <authorList>
            <person name="Yamashiro T."/>
            <person name="Shiraishi A."/>
            <person name="Satake H."/>
            <person name="Nakayama K."/>
        </authorList>
    </citation>
    <scope>NUCLEOTIDE SEQUENCE</scope>
</reference>
<evidence type="ECO:0000256" key="1">
    <source>
        <dbReference type="SAM" id="MobiDB-lite"/>
    </source>
</evidence>
<organism evidence="2 3">
    <name type="scientific">Tanacetum coccineum</name>
    <dbReference type="NCBI Taxonomy" id="301880"/>
    <lineage>
        <taxon>Eukaryota</taxon>
        <taxon>Viridiplantae</taxon>
        <taxon>Streptophyta</taxon>
        <taxon>Embryophyta</taxon>
        <taxon>Tracheophyta</taxon>
        <taxon>Spermatophyta</taxon>
        <taxon>Magnoliopsida</taxon>
        <taxon>eudicotyledons</taxon>
        <taxon>Gunneridae</taxon>
        <taxon>Pentapetalae</taxon>
        <taxon>asterids</taxon>
        <taxon>campanulids</taxon>
        <taxon>Asterales</taxon>
        <taxon>Asteraceae</taxon>
        <taxon>Asteroideae</taxon>
        <taxon>Anthemideae</taxon>
        <taxon>Anthemidinae</taxon>
        <taxon>Tanacetum</taxon>
    </lineage>
</organism>
<evidence type="ECO:0000313" key="3">
    <source>
        <dbReference type="Proteomes" id="UP001151760"/>
    </source>
</evidence>
<reference evidence="2" key="1">
    <citation type="journal article" date="2022" name="Int. J. Mol. Sci.">
        <title>Draft Genome of Tanacetum Coccineum: Genomic Comparison of Closely Related Tanacetum-Family Plants.</title>
        <authorList>
            <person name="Yamashiro T."/>
            <person name="Shiraishi A."/>
            <person name="Nakayama K."/>
            <person name="Satake H."/>
        </authorList>
    </citation>
    <scope>NUCLEOTIDE SEQUENCE</scope>
</reference>
<proteinExistence type="predicted"/>
<dbReference type="Proteomes" id="UP001151760">
    <property type="component" value="Unassembled WGS sequence"/>
</dbReference>
<accession>A0ABQ4ZL99</accession>
<gene>
    <name evidence="2" type="ORF">Tco_0772348</name>
</gene>
<evidence type="ECO:0000313" key="2">
    <source>
        <dbReference type="EMBL" id="GJS89712.1"/>
    </source>
</evidence>
<dbReference type="EMBL" id="BQNB010011372">
    <property type="protein sequence ID" value="GJS89712.1"/>
    <property type="molecule type" value="Genomic_DNA"/>
</dbReference>
<feature type="compositionally biased region" description="Polar residues" evidence="1">
    <location>
        <begin position="25"/>
        <end position="36"/>
    </location>
</feature>
<feature type="region of interest" description="Disordered" evidence="1">
    <location>
        <begin position="1"/>
        <end position="36"/>
    </location>
</feature>
<feature type="compositionally biased region" description="Polar residues" evidence="1">
    <location>
        <begin position="1"/>
        <end position="16"/>
    </location>
</feature>
<name>A0ABQ4ZL99_9ASTR</name>
<protein>
    <submittedName>
        <fullName evidence="2">Uncharacterized protein</fullName>
    </submittedName>
</protein>
<comment type="caution">
    <text evidence="2">The sequence shown here is derived from an EMBL/GenBank/DDBJ whole genome shotgun (WGS) entry which is preliminary data.</text>
</comment>